<protein>
    <submittedName>
        <fullName evidence="1">Uncharacterized protein</fullName>
    </submittedName>
</protein>
<dbReference type="EMBL" id="MCGE01000001">
    <property type="protein sequence ID" value="ORZ26062.1"/>
    <property type="molecule type" value="Genomic_DNA"/>
</dbReference>
<reference evidence="1 2" key="1">
    <citation type="submission" date="2016-07" db="EMBL/GenBank/DDBJ databases">
        <title>Pervasive Adenine N6-methylation of Active Genes in Fungi.</title>
        <authorList>
            <consortium name="DOE Joint Genome Institute"/>
            <person name="Mondo S.J."/>
            <person name="Dannebaum R.O."/>
            <person name="Kuo R.C."/>
            <person name="Labutti K."/>
            <person name="Haridas S."/>
            <person name="Kuo A."/>
            <person name="Salamov A."/>
            <person name="Ahrendt S.R."/>
            <person name="Lipzen A."/>
            <person name="Sullivan W."/>
            <person name="Andreopoulos W.B."/>
            <person name="Clum A."/>
            <person name="Lindquist E."/>
            <person name="Daum C."/>
            <person name="Ramamoorthy G.K."/>
            <person name="Gryganskyi A."/>
            <person name="Culley D."/>
            <person name="Magnuson J.K."/>
            <person name="James T.Y."/>
            <person name="O'Malley M.A."/>
            <person name="Stajich J.E."/>
            <person name="Spatafora J.W."/>
            <person name="Visel A."/>
            <person name="Grigoriev I.V."/>
        </authorList>
    </citation>
    <scope>NUCLEOTIDE SEQUENCE [LARGE SCALE GENOMIC DNA]</scope>
    <source>
        <strain evidence="1 2">NRRL 1336</strain>
    </source>
</reference>
<dbReference type="PANTHER" id="PTHR35706:SF1">
    <property type="entry name" value="EMBRYOGENESIS-LIKE PROTEIN"/>
    <property type="match status" value="1"/>
</dbReference>
<dbReference type="AlphaFoldDB" id="A0A1X2J2L0"/>
<dbReference type="PANTHER" id="PTHR35706">
    <property type="entry name" value="F14O23.11 PROTEIN"/>
    <property type="match status" value="1"/>
</dbReference>
<keyword evidence="2" id="KW-1185">Reference proteome</keyword>
<dbReference type="InterPro" id="IPR053325">
    <property type="entry name" value="H3-Acetyl_Activator"/>
</dbReference>
<organism evidence="1 2">
    <name type="scientific">Absidia repens</name>
    <dbReference type="NCBI Taxonomy" id="90262"/>
    <lineage>
        <taxon>Eukaryota</taxon>
        <taxon>Fungi</taxon>
        <taxon>Fungi incertae sedis</taxon>
        <taxon>Mucoromycota</taxon>
        <taxon>Mucoromycotina</taxon>
        <taxon>Mucoromycetes</taxon>
        <taxon>Mucorales</taxon>
        <taxon>Cunninghamellaceae</taxon>
        <taxon>Absidia</taxon>
    </lineage>
</organism>
<comment type="caution">
    <text evidence="1">The sequence shown here is derived from an EMBL/GenBank/DDBJ whole genome shotgun (WGS) entry which is preliminary data.</text>
</comment>
<gene>
    <name evidence="1" type="ORF">BCR42DRAFT_401507</name>
</gene>
<name>A0A1X2J2L0_9FUNG</name>
<evidence type="ECO:0000313" key="2">
    <source>
        <dbReference type="Proteomes" id="UP000193560"/>
    </source>
</evidence>
<dbReference type="Proteomes" id="UP000193560">
    <property type="component" value="Unassembled WGS sequence"/>
</dbReference>
<sequence length="158" mass="17894">MVAFLSRTFLYSLPLMNVARQSVLNNRLKVCAPIKIMSTTTDGFFKPMVQVQNISTTRTLQSSDLQTKADMEKAMNAIEELFGVAKDEMEYAEEAHGSVYYHEDHATAKKAVDECLDAYNSFLKDLPTDDMRQEVQGKVGMKLKELKMAFDALPMEDH</sequence>
<evidence type="ECO:0000313" key="1">
    <source>
        <dbReference type="EMBL" id="ORZ26062.1"/>
    </source>
</evidence>
<dbReference type="OrthoDB" id="273230at2759"/>
<proteinExistence type="predicted"/>
<accession>A0A1X2J2L0</accession>